<keyword evidence="10" id="KW-1185">Reference proteome</keyword>
<evidence type="ECO:0000256" key="3">
    <source>
        <dbReference type="ARBA" id="ARBA00022441"/>
    </source>
</evidence>
<dbReference type="SUPFAM" id="SSF117281">
    <property type="entry name" value="Kelch motif"/>
    <property type="match status" value="1"/>
</dbReference>
<dbReference type="Proteomes" id="UP000821853">
    <property type="component" value="Chromosome 1"/>
</dbReference>
<evidence type="ECO:0000256" key="5">
    <source>
        <dbReference type="ARBA" id="ARBA00022786"/>
    </source>
</evidence>
<evidence type="ECO:0000259" key="8">
    <source>
        <dbReference type="PROSITE" id="PS50097"/>
    </source>
</evidence>
<dbReference type="SMART" id="SM00612">
    <property type="entry name" value="Kelch"/>
    <property type="match status" value="6"/>
</dbReference>
<dbReference type="PIRSF" id="PIRSF037037">
    <property type="entry name" value="Kelch-like_protein_gigaxonin"/>
    <property type="match status" value="1"/>
</dbReference>
<proteinExistence type="predicted"/>
<dbReference type="Gene3D" id="3.30.710.10">
    <property type="entry name" value="Potassium Channel Kv1.1, Chain A"/>
    <property type="match status" value="1"/>
</dbReference>
<dbReference type="InterPro" id="IPR011333">
    <property type="entry name" value="SKP1/BTB/POZ_sf"/>
</dbReference>
<evidence type="ECO:0000313" key="9">
    <source>
        <dbReference type="EMBL" id="KAH9361418.1"/>
    </source>
</evidence>
<dbReference type="OrthoDB" id="6493923at2759"/>
<dbReference type="AlphaFoldDB" id="A0A9J6FEG6"/>
<dbReference type="InterPro" id="IPR017096">
    <property type="entry name" value="BTB-kelch_protein"/>
</dbReference>
<dbReference type="SMART" id="SM00875">
    <property type="entry name" value="BACK"/>
    <property type="match status" value="1"/>
</dbReference>
<keyword evidence="5" id="KW-0833">Ubl conjugation pathway</keyword>
<comment type="caution">
    <text evidence="9">The sequence shown here is derived from an EMBL/GenBank/DDBJ whole genome shotgun (WGS) entry which is preliminary data.</text>
</comment>
<dbReference type="Pfam" id="PF00651">
    <property type="entry name" value="BTB"/>
    <property type="match status" value="1"/>
</dbReference>
<dbReference type="Pfam" id="PF24681">
    <property type="entry name" value="Kelch_KLHDC2_KLHL20_DRC7"/>
    <property type="match status" value="1"/>
</dbReference>
<feature type="domain" description="BTB" evidence="8">
    <location>
        <begin position="59"/>
        <end position="137"/>
    </location>
</feature>
<keyword evidence="3" id="KW-0880">Kelch repeat</keyword>
<evidence type="ECO:0000313" key="10">
    <source>
        <dbReference type="Proteomes" id="UP000821853"/>
    </source>
</evidence>
<evidence type="ECO:0000256" key="2">
    <source>
        <dbReference type="ARBA" id="ARBA00013699"/>
    </source>
</evidence>
<evidence type="ECO:0000256" key="6">
    <source>
        <dbReference type="ARBA" id="ARBA00023203"/>
    </source>
</evidence>
<dbReference type="InterPro" id="IPR011705">
    <property type="entry name" value="BACK"/>
</dbReference>
<dbReference type="Gene3D" id="2.120.10.80">
    <property type="entry name" value="Kelch-type beta propeller"/>
    <property type="match status" value="2"/>
</dbReference>
<dbReference type="PANTHER" id="PTHR24412">
    <property type="entry name" value="KELCH PROTEIN"/>
    <property type="match status" value="1"/>
</dbReference>
<dbReference type="Gene3D" id="1.25.40.420">
    <property type="match status" value="1"/>
</dbReference>
<dbReference type="SMART" id="SM00225">
    <property type="entry name" value="BTB"/>
    <property type="match status" value="1"/>
</dbReference>
<protein>
    <recommendedName>
        <fullName evidence="2">Kelch-like protein diablo</fullName>
    </recommendedName>
</protein>
<dbReference type="SUPFAM" id="SSF54695">
    <property type="entry name" value="POZ domain"/>
    <property type="match status" value="1"/>
</dbReference>
<organism evidence="9 10">
    <name type="scientific">Haemaphysalis longicornis</name>
    <name type="common">Bush tick</name>
    <dbReference type="NCBI Taxonomy" id="44386"/>
    <lineage>
        <taxon>Eukaryota</taxon>
        <taxon>Metazoa</taxon>
        <taxon>Ecdysozoa</taxon>
        <taxon>Arthropoda</taxon>
        <taxon>Chelicerata</taxon>
        <taxon>Arachnida</taxon>
        <taxon>Acari</taxon>
        <taxon>Parasitiformes</taxon>
        <taxon>Ixodida</taxon>
        <taxon>Ixodoidea</taxon>
        <taxon>Ixodidae</taxon>
        <taxon>Haemaphysalinae</taxon>
        <taxon>Haemaphysalis</taxon>
    </lineage>
</organism>
<dbReference type="PANTHER" id="PTHR24412:SF172">
    <property type="entry name" value="KELCH-LIKE PROTEIN 10"/>
    <property type="match status" value="1"/>
</dbReference>
<dbReference type="EMBL" id="JABSTR010000001">
    <property type="protein sequence ID" value="KAH9361418.1"/>
    <property type="molecule type" value="Genomic_DNA"/>
</dbReference>
<dbReference type="Pfam" id="PF07707">
    <property type="entry name" value="BACK"/>
    <property type="match status" value="1"/>
</dbReference>
<comment type="function">
    <text evidence="7">Probable substrate-specific adapter of an E3 ubiquitin-protein ligase complex which mediates the ubiquitination and subsequent proteasomal degradation of target proteins. May have a role in synapse differentiation and growth.</text>
</comment>
<name>A0A9J6FEG6_HAELO</name>
<evidence type="ECO:0000256" key="7">
    <source>
        <dbReference type="ARBA" id="ARBA00043912"/>
    </source>
</evidence>
<evidence type="ECO:0000256" key="4">
    <source>
        <dbReference type="ARBA" id="ARBA00022737"/>
    </source>
</evidence>
<dbReference type="OMA" id="DTYHMAV"/>
<accession>A0A9J6FEG6</accession>
<keyword evidence="6" id="KW-0009">Actin-binding</keyword>
<dbReference type="InterPro" id="IPR015915">
    <property type="entry name" value="Kelch-typ_b-propeller"/>
</dbReference>
<dbReference type="InterPro" id="IPR006652">
    <property type="entry name" value="Kelch_1"/>
</dbReference>
<gene>
    <name evidence="9" type="ORF">HPB48_003908</name>
</gene>
<reference evidence="9 10" key="1">
    <citation type="journal article" date="2020" name="Cell">
        <title>Large-Scale Comparative Analyses of Tick Genomes Elucidate Their Genetic Diversity and Vector Capacities.</title>
        <authorList>
            <consortium name="Tick Genome and Microbiome Consortium (TIGMIC)"/>
            <person name="Jia N."/>
            <person name="Wang J."/>
            <person name="Shi W."/>
            <person name="Du L."/>
            <person name="Sun Y."/>
            <person name="Zhan W."/>
            <person name="Jiang J.F."/>
            <person name="Wang Q."/>
            <person name="Zhang B."/>
            <person name="Ji P."/>
            <person name="Bell-Sakyi L."/>
            <person name="Cui X.M."/>
            <person name="Yuan T.T."/>
            <person name="Jiang B.G."/>
            <person name="Yang W.F."/>
            <person name="Lam T.T."/>
            <person name="Chang Q.C."/>
            <person name="Ding S.J."/>
            <person name="Wang X.J."/>
            <person name="Zhu J.G."/>
            <person name="Ruan X.D."/>
            <person name="Zhao L."/>
            <person name="Wei J.T."/>
            <person name="Ye R.Z."/>
            <person name="Que T.C."/>
            <person name="Du C.H."/>
            <person name="Zhou Y.H."/>
            <person name="Cheng J.X."/>
            <person name="Dai P.F."/>
            <person name="Guo W.B."/>
            <person name="Han X.H."/>
            <person name="Huang E.J."/>
            <person name="Li L.F."/>
            <person name="Wei W."/>
            <person name="Gao Y.C."/>
            <person name="Liu J.Z."/>
            <person name="Shao H.Z."/>
            <person name="Wang X."/>
            <person name="Wang C.C."/>
            <person name="Yang T.C."/>
            <person name="Huo Q.B."/>
            <person name="Li W."/>
            <person name="Chen H.Y."/>
            <person name="Chen S.E."/>
            <person name="Zhou L.G."/>
            <person name="Ni X.B."/>
            <person name="Tian J.H."/>
            <person name="Sheng Y."/>
            <person name="Liu T."/>
            <person name="Pan Y.S."/>
            <person name="Xia L.Y."/>
            <person name="Li J."/>
            <person name="Zhao F."/>
            <person name="Cao W.C."/>
        </authorList>
    </citation>
    <scope>NUCLEOTIDE SEQUENCE [LARGE SCALE GENOMIC DNA]</scope>
    <source>
        <strain evidence="9">HaeL-2018</strain>
    </source>
</reference>
<dbReference type="PROSITE" id="PS50097">
    <property type="entry name" value="BTB"/>
    <property type="match status" value="1"/>
</dbReference>
<evidence type="ECO:0000256" key="1">
    <source>
        <dbReference type="ARBA" id="ARBA00004906"/>
    </source>
</evidence>
<dbReference type="GO" id="GO:0003779">
    <property type="term" value="F:actin binding"/>
    <property type="evidence" value="ECO:0007669"/>
    <property type="project" value="UniProtKB-KW"/>
</dbReference>
<keyword evidence="4" id="KW-0677">Repeat</keyword>
<comment type="pathway">
    <text evidence="1">Protein modification; protein ubiquitination.</text>
</comment>
<sequence>MKAAVDGVEEVGPCYDGATATASAQQLFRDDGRHTTFPPGAVARCMPMLRALRQAGQYCDVTLRTPDGGELVAHRFVLAARYGGCSALFDQIWEAPATNVEDEQGRQENEVKWPPVREIFVNDLSAEMLALAIDFAYYVPLQELVDPHNVLEVLKAAEVLRTSAIRDHCLKLLGESLEPGNCVGTYQLAISKGYWPLKREAFRFIVRNFETVWTTSLQFQSLAFEELRNVLQDDELHVTNEVEGSFGAILKWIAGDPDVRRHLLSRLLPLVRFSFGSSEEMHNVAAEPLVREDEKALEILNVIKWSLDMKASDNKDWRLRPYLADSRWFRPRIPKDVIFMFGGWTGVATNNLLTYNCRSRRWLLHPNQCTPPRAYHGVAMLDGLVYFIGGFDGRRCLHSVVCFNVPELKWTTKSNMHMARCYVSVALLRGYVYAIGGFDGEGRMSSCERYDASRNQWELVASMHDIRSDASAVAVAGRIYVMGGFTGLDVLDTVEYYEPTADTWTRVQSMSTPRSGLKAVVHGNDVYVIGGFDGAERRASAEKLDVRKGRWSQLPSMSIPRSNFMAALLEGSIYVAGGFNGTTTVSLVESYDIEARQWHRATDLSIPCSAAAACVYHNIPNDRRWF</sequence>
<dbReference type="PRINTS" id="PR00501">
    <property type="entry name" value="KELCHREPEAT"/>
</dbReference>
<dbReference type="VEuPathDB" id="VectorBase:HLOH_059776"/>
<dbReference type="InterPro" id="IPR000210">
    <property type="entry name" value="BTB/POZ_dom"/>
</dbReference>
<dbReference type="Pfam" id="PF01344">
    <property type="entry name" value="Kelch_1"/>
    <property type="match status" value="1"/>
</dbReference>